<evidence type="ECO:0000259" key="5">
    <source>
        <dbReference type="PROSITE" id="PS50104"/>
    </source>
</evidence>
<evidence type="ECO:0000256" key="4">
    <source>
        <dbReference type="ARBA" id="ARBA00047304"/>
    </source>
</evidence>
<organism evidence="6 7">
    <name type="scientific">Rosa chinensis</name>
    <name type="common">China rose</name>
    <dbReference type="NCBI Taxonomy" id="74649"/>
    <lineage>
        <taxon>Eukaryota</taxon>
        <taxon>Viridiplantae</taxon>
        <taxon>Streptophyta</taxon>
        <taxon>Embryophyta</taxon>
        <taxon>Tracheophyta</taxon>
        <taxon>Spermatophyta</taxon>
        <taxon>Magnoliopsida</taxon>
        <taxon>eudicotyledons</taxon>
        <taxon>Gunneridae</taxon>
        <taxon>Pentapetalae</taxon>
        <taxon>rosids</taxon>
        <taxon>fabids</taxon>
        <taxon>Rosales</taxon>
        <taxon>Rosaceae</taxon>
        <taxon>Rosoideae</taxon>
        <taxon>Rosoideae incertae sedis</taxon>
        <taxon>Rosa</taxon>
    </lineage>
</organism>
<name>A0A2P6PJ35_ROSCH</name>
<comment type="catalytic activity">
    <reaction evidence="4">
        <text>NAD(+) + H2O = ADP-D-ribose + nicotinamide + H(+)</text>
        <dbReference type="Rhea" id="RHEA:16301"/>
        <dbReference type="ChEBI" id="CHEBI:15377"/>
        <dbReference type="ChEBI" id="CHEBI:15378"/>
        <dbReference type="ChEBI" id="CHEBI:17154"/>
        <dbReference type="ChEBI" id="CHEBI:57540"/>
        <dbReference type="ChEBI" id="CHEBI:57967"/>
        <dbReference type="EC" id="3.2.2.6"/>
    </reaction>
    <physiologicalReaction direction="left-to-right" evidence="4">
        <dbReference type="Rhea" id="RHEA:16302"/>
    </physiologicalReaction>
</comment>
<evidence type="ECO:0000256" key="1">
    <source>
        <dbReference type="ARBA" id="ARBA00011982"/>
    </source>
</evidence>
<protein>
    <recommendedName>
        <fullName evidence="1">ADP-ribosyl cyclase/cyclic ADP-ribose hydrolase</fullName>
        <ecNumber evidence="1">3.2.2.6</ecNumber>
    </recommendedName>
</protein>
<dbReference type="AlphaFoldDB" id="A0A2P6PJ35"/>
<dbReference type="SMART" id="SM00255">
    <property type="entry name" value="TIR"/>
    <property type="match status" value="1"/>
</dbReference>
<evidence type="ECO:0000313" key="6">
    <source>
        <dbReference type="EMBL" id="PRQ21942.1"/>
    </source>
</evidence>
<dbReference type="Gene3D" id="3.40.50.10140">
    <property type="entry name" value="Toll/interleukin-1 receptor homology (TIR) domain"/>
    <property type="match status" value="1"/>
</dbReference>
<sequence>MESTPSRRRRKYDVFLSFRGPDTRKGITSELYQRLERRGIETFMDDPDLQVGDSISPKLLAAIEESRFAVVILSPNYASSPWCLEELVKIIQCMKETGLRVMPVFYNVEPCEVRHQMGSFELKRKPRPQVDVEVREYEEAYGKTEDTLKAWRAALTEVANLSGWDSKKFSTDRELVEAIVWKIESKVVYKSSSVDKGFVGMDSRLDDLLREYIYPELDEVRIIGIHGM</sequence>
<dbReference type="PANTHER" id="PTHR32009">
    <property type="entry name" value="TMV RESISTANCE PROTEIN N-LIKE"/>
    <property type="match status" value="1"/>
</dbReference>
<keyword evidence="7" id="KW-1185">Reference proteome</keyword>
<keyword evidence="3" id="KW-0520">NAD</keyword>
<dbReference type="Gramene" id="PRQ21942">
    <property type="protein sequence ID" value="PRQ21942"/>
    <property type="gene ID" value="RchiOBHm_Chr6g0244841"/>
</dbReference>
<keyword evidence="2" id="KW-0378">Hydrolase</keyword>
<reference evidence="6 7" key="1">
    <citation type="journal article" date="2018" name="Nat. Genet.">
        <title>The Rosa genome provides new insights in the design of modern roses.</title>
        <authorList>
            <person name="Bendahmane M."/>
        </authorList>
    </citation>
    <scope>NUCLEOTIDE SEQUENCE [LARGE SCALE GENOMIC DNA]</scope>
    <source>
        <strain evidence="7">cv. Old Blush</strain>
    </source>
</reference>
<comment type="caution">
    <text evidence="6">The sequence shown here is derived from an EMBL/GenBank/DDBJ whole genome shotgun (WGS) entry which is preliminary data.</text>
</comment>
<dbReference type="Pfam" id="PF01582">
    <property type="entry name" value="TIR"/>
    <property type="match status" value="1"/>
</dbReference>
<dbReference type="PROSITE" id="PS50104">
    <property type="entry name" value="TIR"/>
    <property type="match status" value="1"/>
</dbReference>
<dbReference type="GO" id="GO:0007165">
    <property type="term" value="P:signal transduction"/>
    <property type="evidence" value="ECO:0007669"/>
    <property type="project" value="InterPro"/>
</dbReference>
<dbReference type="EMBL" id="PDCK01000044">
    <property type="protein sequence ID" value="PRQ21942.1"/>
    <property type="molecule type" value="Genomic_DNA"/>
</dbReference>
<gene>
    <name evidence="6" type="ORF">RchiOBHm_Chr6g0244841</name>
</gene>
<dbReference type="OMA" id="FTHEQMD"/>
<dbReference type="InterPro" id="IPR000157">
    <property type="entry name" value="TIR_dom"/>
</dbReference>
<dbReference type="Proteomes" id="UP000238479">
    <property type="component" value="Chromosome 6"/>
</dbReference>
<dbReference type="InterPro" id="IPR035897">
    <property type="entry name" value="Toll_tir_struct_dom_sf"/>
</dbReference>
<dbReference type="FunFam" id="3.40.50.10140:FF:000007">
    <property type="entry name" value="Disease resistance protein (TIR-NBS-LRR class)"/>
    <property type="match status" value="1"/>
</dbReference>
<feature type="domain" description="TIR" evidence="5">
    <location>
        <begin position="10"/>
        <end position="187"/>
    </location>
</feature>
<dbReference type="GO" id="GO:0061809">
    <property type="term" value="F:NAD+ nucleosidase activity, cyclic ADP-ribose generating"/>
    <property type="evidence" value="ECO:0007669"/>
    <property type="project" value="UniProtKB-EC"/>
</dbReference>
<dbReference type="SUPFAM" id="SSF52200">
    <property type="entry name" value="Toll/Interleukin receptor TIR domain"/>
    <property type="match status" value="1"/>
</dbReference>
<proteinExistence type="predicted"/>
<dbReference type="PANTHER" id="PTHR32009:SF39">
    <property type="entry name" value="TIR DOMAIN-CONTAINING PROTEIN"/>
    <property type="match status" value="1"/>
</dbReference>
<dbReference type="EC" id="3.2.2.6" evidence="1"/>
<evidence type="ECO:0000256" key="2">
    <source>
        <dbReference type="ARBA" id="ARBA00022801"/>
    </source>
</evidence>
<evidence type="ECO:0000313" key="7">
    <source>
        <dbReference type="Proteomes" id="UP000238479"/>
    </source>
</evidence>
<evidence type="ECO:0000256" key="3">
    <source>
        <dbReference type="ARBA" id="ARBA00023027"/>
    </source>
</evidence>
<accession>A0A2P6PJ35</accession>